<feature type="transmembrane region" description="Helical" evidence="6">
    <location>
        <begin position="247"/>
        <end position="269"/>
    </location>
</feature>
<feature type="transmembrane region" description="Helical" evidence="6">
    <location>
        <begin position="28"/>
        <end position="45"/>
    </location>
</feature>
<feature type="transmembrane region" description="Helical" evidence="6">
    <location>
        <begin position="339"/>
        <end position="358"/>
    </location>
</feature>
<feature type="domain" description="DUF4131" evidence="8">
    <location>
        <begin position="27"/>
        <end position="184"/>
    </location>
</feature>
<feature type="transmembrane region" description="Helical" evidence="6">
    <location>
        <begin position="305"/>
        <end position="333"/>
    </location>
</feature>
<dbReference type="NCBIfam" id="TIGR00360">
    <property type="entry name" value="ComEC_N-term"/>
    <property type="match status" value="1"/>
</dbReference>
<evidence type="ECO:0000259" key="8">
    <source>
        <dbReference type="Pfam" id="PF13567"/>
    </source>
</evidence>
<evidence type="ECO:0000256" key="1">
    <source>
        <dbReference type="ARBA" id="ARBA00004651"/>
    </source>
</evidence>
<keyword evidence="2" id="KW-1003">Cell membrane</keyword>
<feature type="transmembrane region" description="Helical" evidence="6">
    <location>
        <begin position="275"/>
        <end position="293"/>
    </location>
</feature>
<dbReference type="AlphaFoldDB" id="A0A662D4T3"/>
<keyword evidence="3 6" id="KW-0812">Transmembrane</keyword>
<feature type="transmembrane region" description="Helical" evidence="6">
    <location>
        <begin position="434"/>
        <end position="454"/>
    </location>
</feature>
<proteinExistence type="predicted"/>
<evidence type="ECO:0000256" key="4">
    <source>
        <dbReference type="ARBA" id="ARBA00022989"/>
    </source>
</evidence>
<dbReference type="PANTHER" id="PTHR30619">
    <property type="entry name" value="DNA INTERNALIZATION/COMPETENCE PROTEIN COMEC/REC2"/>
    <property type="match status" value="1"/>
</dbReference>
<dbReference type="PANTHER" id="PTHR30619:SF1">
    <property type="entry name" value="RECOMBINATION PROTEIN 2"/>
    <property type="match status" value="1"/>
</dbReference>
<dbReference type="EMBL" id="QMPY01000051">
    <property type="protein sequence ID" value="RLE08014.1"/>
    <property type="molecule type" value="Genomic_DNA"/>
</dbReference>
<feature type="transmembrane region" description="Helical" evidence="6">
    <location>
        <begin position="474"/>
        <end position="491"/>
    </location>
</feature>
<protein>
    <recommendedName>
        <fullName evidence="11">ComEC family competence protein</fullName>
    </recommendedName>
</protein>
<evidence type="ECO:0000256" key="5">
    <source>
        <dbReference type="ARBA" id="ARBA00023136"/>
    </source>
</evidence>
<dbReference type="Pfam" id="PF13567">
    <property type="entry name" value="DUF4131"/>
    <property type="match status" value="1"/>
</dbReference>
<sequence>MDKPIVGITLLFMAGIISGRYLDLSLLPLYLIIVALSGLALLFYITGKRKAVTLFLFLTISLIGLWEFRYVYFPHSPSHIVNFVSSSGYAEITGYVVNRPQLRKGRVEFVLEAQRINISHKEEKVEGKVWVRSYFPLQNYDYGDMVMVRGRLRKPTSSEEGFSWQRYLSYQGIWVEVNTGKVELIKKGRGNFLVRQAYKSKDWIVRVIEHTLSEPYSGILKGIMLGDKDSLSPEVQDYFLRTGTAHILVVSGLHVGLILFILFVFFRSIGLSPRLASLAVIPLLGYYAVLTGLRAPVVRATLMTIVGLVCFLIGRETPPLVILSLAALIILIFNPLSLFTVSFQLSFITVGGIIYLAPHLEGKLHKLPSWLNRPVAVSLAAQLSILPLIAFYFNRLPLIGVVTNLLIAPLITIILALGFLTLGVGMVTIEGAKILANTNWVTLAALLKVVKFFSFPQSRFLSYLACPYVRPFPSWLFFLYYSALILMLHFTKIKKPDEGKENEKLSTNRRETMAGG</sequence>
<feature type="transmembrane region" description="Helical" evidence="6">
    <location>
        <begin position="5"/>
        <end position="22"/>
    </location>
</feature>
<name>A0A662D4T3_UNCAE</name>
<reference evidence="9 10" key="1">
    <citation type="submission" date="2018-06" db="EMBL/GenBank/DDBJ databases">
        <title>Extensive metabolic versatility and redundancy in microbially diverse, dynamic hydrothermal sediments.</title>
        <authorList>
            <person name="Dombrowski N."/>
            <person name="Teske A."/>
            <person name="Baker B.J."/>
        </authorList>
    </citation>
    <scope>NUCLEOTIDE SEQUENCE [LARGE SCALE GENOMIC DNA]</scope>
    <source>
        <strain evidence="9">B7_G13</strain>
    </source>
</reference>
<evidence type="ECO:0000313" key="9">
    <source>
        <dbReference type="EMBL" id="RLE08014.1"/>
    </source>
</evidence>
<dbReference type="Pfam" id="PF03772">
    <property type="entry name" value="Competence"/>
    <property type="match status" value="1"/>
</dbReference>
<feature type="transmembrane region" description="Helical" evidence="6">
    <location>
        <begin position="370"/>
        <end position="393"/>
    </location>
</feature>
<dbReference type="InterPro" id="IPR052159">
    <property type="entry name" value="Competence_DNA_uptake"/>
</dbReference>
<evidence type="ECO:0000313" key="10">
    <source>
        <dbReference type="Proteomes" id="UP000277457"/>
    </source>
</evidence>
<gene>
    <name evidence="9" type="ORF">DRZ78_01930</name>
</gene>
<evidence type="ECO:0000256" key="6">
    <source>
        <dbReference type="SAM" id="Phobius"/>
    </source>
</evidence>
<comment type="caution">
    <text evidence="9">The sequence shown here is derived from an EMBL/GenBank/DDBJ whole genome shotgun (WGS) entry which is preliminary data.</text>
</comment>
<dbReference type="Proteomes" id="UP000277457">
    <property type="component" value="Unassembled WGS sequence"/>
</dbReference>
<feature type="transmembrane region" description="Helical" evidence="6">
    <location>
        <begin position="405"/>
        <end position="427"/>
    </location>
</feature>
<evidence type="ECO:0000256" key="2">
    <source>
        <dbReference type="ARBA" id="ARBA00022475"/>
    </source>
</evidence>
<organism evidence="9 10">
    <name type="scientific">Aerophobetes bacterium</name>
    <dbReference type="NCBI Taxonomy" id="2030807"/>
    <lineage>
        <taxon>Bacteria</taxon>
        <taxon>Candidatus Aerophobota</taxon>
    </lineage>
</organism>
<comment type="subcellular location">
    <subcellularLocation>
        <location evidence="1">Cell membrane</location>
        <topology evidence="1">Multi-pass membrane protein</topology>
    </subcellularLocation>
</comment>
<feature type="transmembrane region" description="Helical" evidence="6">
    <location>
        <begin position="52"/>
        <end position="73"/>
    </location>
</feature>
<dbReference type="InterPro" id="IPR025405">
    <property type="entry name" value="DUF4131"/>
</dbReference>
<dbReference type="InterPro" id="IPR004477">
    <property type="entry name" value="ComEC_N"/>
</dbReference>
<keyword evidence="4 6" id="KW-1133">Transmembrane helix</keyword>
<evidence type="ECO:0000256" key="3">
    <source>
        <dbReference type="ARBA" id="ARBA00022692"/>
    </source>
</evidence>
<evidence type="ECO:0008006" key="11">
    <source>
        <dbReference type="Google" id="ProtNLM"/>
    </source>
</evidence>
<dbReference type="GO" id="GO:0005886">
    <property type="term" value="C:plasma membrane"/>
    <property type="evidence" value="ECO:0007669"/>
    <property type="project" value="UniProtKB-SubCell"/>
</dbReference>
<evidence type="ECO:0000259" key="7">
    <source>
        <dbReference type="Pfam" id="PF03772"/>
    </source>
</evidence>
<keyword evidence="5 6" id="KW-0472">Membrane</keyword>
<feature type="domain" description="ComEC/Rec2-related protein" evidence="7">
    <location>
        <begin position="224"/>
        <end position="488"/>
    </location>
</feature>
<accession>A0A662D4T3</accession>